<evidence type="ECO:0000259" key="1">
    <source>
        <dbReference type="Pfam" id="PF01551"/>
    </source>
</evidence>
<feature type="domain" description="M23ase beta-sheet core" evidence="1">
    <location>
        <begin position="48"/>
        <end position="116"/>
    </location>
</feature>
<proteinExistence type="predicted"/>
<evidence type="ECO:0000313" key="3">
    <source>
        <dbReference type="Proteomes" id="UP000199321"/>
    </source>
</evidence>
<dbReference type="AlphaFoldDB" id="A0A1G7FVB8"/>
<reference evidence="2 3" key="1">
    <citation type="submission" date="2016-10" db="EMBL/GenBank/DDBJ databases">
        <authorList>
            <person name="de Groot N.N."/>
        </authorList>
    </citation>
    <scope>NUCLEOTIDE SEQUENCE [LARGE SCALE GENOMIC DNA]</scope>
    <source>
        <strain evidence="2 3">DSM 16195</strain>
    </source>
</reference>
<dbReference type="PANTHER" id="PTHR21666">
    <property type="entry name" value="PEPTIDASE-RELATED"/>
    <property type="match status" value="1"/>
</dbReference>
<protein>
    <submittedName>
        <fullName evidence="2">Peptidase family M23</fullName>
    </submittedName>
</protein>
<accession>A0A1G7FVB8</accession>
<dbReference type="GO" id="GO:0004222">
    <property type="term" value="F:metalloendopeptidase activity"/>
    <property type="evidence" value="ECO:0007669"/>
    <property type="project" value="TreeGrafter"/>
</dbReference>
<dbReference type="Proteomes" id="UP000199321">
    <property type="component" value="Unassembled WGS sequence"/>
</dbReference>
<dbReference type="EMBL" id="FNBA01000002">
    <property type="protein sequence ID" value="SDE79804.1"/>
    <property type="molecule type" value="Genomic_DNA"/>
</dbReference>
<dbReference type="Gene3D" id="2.70.70.10">
    <property type="entry name" value="Glucose Permease (Domain IIA)"/>
    <property type="match status" value="1"/>
</dbReference>
<dbReference type="CDD" id="cd12797">
    <property type="entry name" value="M23_peptidase"/>
    <property type="match status" value="1"/>
</dbReference>
<dbReference type="SUPFAM" id="SSF51261">
    <property type="entry name" value="Duplicated hybrid motif"/>
    <property type="match status" value="1"/>
</dbReference>
<sequence>MKKIIFALFLLGVTANSQNNIPTDYFSNPLEIPLILSGSFGELRSNHFHSGLDIKTQQREGIPIYAPADGYVKRIKVGHYGYGKALYIQHPNGYTTVYAHLREYAGAIDAYVKKNQYDKETYEIELFPDNTTLNIAKGDIIAYTGNSGSSGGPHLHYEIRDASSRPMNPMLFGVDIPDTKKPLVNTVMVYPISDDAQINQSQNPIKLRLIHQKDGSFKAEKITAFGKIGFGINTNDQQDGASNKNGVYDIKTTFNGVEKYNIQFKKFSFDETRYLNRYIDYSYFMKNRNRVQKLFRESNNPLSLITEVDDNGYITIEEGFTSTYTIEITDFKGNKTLVSIPVEGKQEEILKPKATAETPDFIHANQATSLTKGKFNVFIPANSLYEDAYLDISTQGDTIHLHEDTIPIHKNITLSIDVSNYKGPDKDKLYLGRLNYKGDPYYNSTYRKGDKLSARTRTFGTYTLVLDTTPPTIKPVNFAANKWITKNKTLKIKIDDDLSGINTYRATINGKFILMEYNYKTDVLTYDFDDKVIDESENNLKVIVVDNVGNSATFEATFFRKNI</sequence>
<evidence type="ECO:0000313" key="2">
    <source>
        <dbReference type="EMBL" id="SDE79804.1"/>
    </source>
</evidence>
<organism evidence="2 3">
    <name type="scientific">Ulvibacter litoralis</name>
    <dbReference type="NCBI Taxonomy" id="227084"/>
    <lineage>
        <taxon>Bacteria</taxon>
        <taxon>Pseudomonadati</taxon>
        <taxon>Bacteroidota</taxon>
        <taxon>Flavobacteriia</taxon>
        <taxon>Flavobacteriales</taxon>
        <taxon>Flavobacteriaceae</taxon>
        <taxon>Ulvibacter</taxon>
    </lineage>
</organism>
<dbReference type="OrthoDB" id="9810477at2"/>
<dbReference type="PANTHER" id="PTHR21666:SF285">
    <property type="entry name" value="M23 FAMILY METALLOPEPTIDASE"/>
    <property type="match status" value="1"/>
</dbReference>
<dbReference type="InterPro" id="IPR011055">
    <property type="entry name" value="Dup_hybrid_motif"/>
</dbReference>
<keyword evidence="3" id="KW-1185">Reference proteome</keyword>
<dbReference type="InterPro" id="IPR050570">
    <property type="entry name" value="Cell_wall_metabolism_enzyme"/>
</dbReference>
<dbReference type="RefSeq" id="WP_093143814.1">
    <property type="nucleotide sequence ID" value="NZ_BMWO01000010.1"/>
</dbReference>
<gene>
    <name evidence="2" type="ORF">SAMN05421855_102801</name>
</gene>
<dbReference type="InterPro" id="IPR016047">
    <property type="entry name" value="M23ase_b-sheet_dom"/>
</dbReference>
<dbReference type="Pfam" id="PF01551">
    <property type="entry name" value="Peptidase_M23"/>
    <property type="match status" value="1"/>
</dbReference>
<dbReference type="STRING" id="227084.SAMN05421855_102801"/>
<name>A0A1G7FVB8_9FLAO</name>